<accession>A0ABY7T4W4</accession>
<sequence length="596" mass="66019">MNWTYIVLLICLVVAVFAVWREVQRESKRNLIWRLVAVLVAIAGLACIILPITYEGDISLNEKNQAVLLTEGYNADSISTINSPRIYTLSKSIKKNYPKAVLISSVDDLTEAKPSIGSLQVFGYGLSEDQLVQLHNLPVQYHSPKVPNGISSVSWNAQLKTGEKLNVQGSFNNTTDKAVKVSLKGLGTTVDSAFIQANTSATFDLNTTPRHAGRAVYRLISTTDADTSANESIPVTVDAIKPLKILMLAGSPNFEDKFLKNWLTEKGYGVAVRSAISKDKFSQEFVNIEQQSLAHLTPGLLEKFDIILSDLEVLKTLNASESAALKQEVLQKGLGIIVRADSTAHSDFWLQQDYPVTKVSTAGQVVTSLKIQGQDVASGKLLLDPIYIAAQNYTQPLVFDQQNHILASSSLAGSGKEVFTVLNATHNWMLSGDENDYTALWSLLITKAAKHTPSTEQWSVVNSVPAVNSHTKFQLETSASQPEIRINQTKIAIERQAELPFVWHATYWPQHAGWQQVQQGTGVGQWLFVYPQNEWASLKYAGMLRDTKKYAAAFDREQSVTKQIHQKIQIPVSKIYFYILLLLACTYLWAEAKFAA</sequence>
<reference evidence="2 3" key="1">
    <citation type="submission" date="2023-02" db="EMBL/GenBank/DDBJ databases">
        <title>Genome sequence of Mucilaginibacter jinjuensis strain KACC 16571.</title>
        <authorList>
            <person name="Kim S."/>
            <person name="Heo J."/>
            <person name="Kwon S.-W."/>
        </authorList>
    </citation>
    <scope>NUCLEOTIDE SEQUENCE [LARGE SCALE GENOMIC DNA]</scope>
    <source>
        <strain evidence="2 3">KACC 16571</strain>
    </source>
</reference>
<feature type="transmembrane region" description="Helical" evidence="1">
    <location>
        <begin position="35"/>
        <end position="54"/>
    </location>
</feature>
<feature type="transmembrane region" description="Helical" evidence="1">
    <location>
        <begin position="6"/>
        <end position="23"/>
    </location>
</feature>
<evidence type="ECO:0008006" key="4">
    <source>
        <dbReference type="Google" id="ProtNLM"/>
    </source>
</evidence>
<dbReference type="Proteomes" id="UP001216139">
    <property type="component" value="Chromosome"/>
</dbReference>
<keyword evidence="1" id="KW-0472">Membrane</keyword>
<proteinExistence type="predicted"/>
<evidence type="ECO:0000256" key="1">
    <source>
        <dbReference type="SAM" id="Phobius"/>
    </source>
</evidence>
<feature type="transmembrane region" description="Helical" evidence="1">
    <location>
        <begin position="575"/>
        <end position="592"/>
    </location>
</feature>
<gene>
    <name evidence="2" type="ORF">PQO05_21820</name>
</gene>
<evidence type="ECO:0000313" key="3">
    <source>
        <dbReference type="Proteomes" id="UP001216139"/>
    </source>
</evidence>
<organism evidence="2 3">
    <name type="scientific">Mucilaginibacter jinjuensis</name>
    <dbReference type="NCBI Taxonomy" id="1176721"/>
    <lineage>
        <taxon>Bacteria</taxon>
        <taxon>Pseudomonadati</taxon>
        <taxon>Bacteroidota</taxon>
        <taxon>Sphingobacteriia</taxon>
        <taxon>Sphingobacteriales</taxon>
        <taxon>Sphingobacteriaceae</taxon>
        <taxon>Mucilaginibacter</taxon>
    </lineage>
</organism>
<dbReference type="RefSeq" id="WP_273629567.1">
    <property type="nucleotide sequence ID" value="NZ_CP117167.1"/>
</dbReference>
<evidence type="ECO:0000313" key="2">
    <source>
        <dbReference type="EMBL" id="WCT11381.1"/>
    </source>
</evidence>
<keyword evidence="1" id="KW-1133">Transmembrane helix</keyword>
<dbReference type="PANTHER" id="PTHR37947:SF1">
    <property type="entry name" value="BLL2462 PROTEIN"/>
    <property type="match status" value="1"/>
</dbReference>
<dbReference type="PANTHER" id="PTHR37947">
    <property type="entry name" value="BLL2462 PROTEIN"/>
    <property type="match status" value="1"/>
</dbReference>
<protein>
    <recommendedName>
        <fullName evidence="4">Membrane protein (TIGR02226 family)</fullName>
    </recommendedName>
</protein>
<keyword evidence="1" id="KW-0812">Transmembrane</keyword>
<dbReference type="EMBL" id="CP117167">
    <property type="protein sequence ID" value="WCT11381.1"/>
    <property type="molecule type" value="Genomic_DNA"/>
</dbReference>
<name>A0ABY7T4W4_9SPHI</name>
<keyword evidence="3" id="KW-1185">Reference proteome</keyword>